<dbReference type="Pfam" id="PF13116">
    <property type="entry name" value="YhdP"/>
    <property type="match status" value="1"/>
</dbReference>
<evidence type="ECO:0000313" key="3">
    <source>
        <dbReference type="EMBL" id="BAU47189.1"/>
    </source>
</evidence>
<name>A0A1B4V135_9GAMM</name>
<dbReference type="AlphaFoldDB" id="A0A1B4V135"/>
<feature type="domain" description="YhdP central" evidence="2">
    <location>
        <begin position="8"/>
        <end position="1254"/>
    </location>
</feature>
<accession>A0A1B4V135</accession>
<organism evidence="3 4">
    <name type="scientific">Sulfurifustis variabilis</name>
    <dbReference type="NCBI Taxonomy" id="1675686"/>
    <lineage>
        <taxon>Bacteria</taxon>
        <taxon>Pseudomonadati</taxon>
        <taxon>Pseudomonadota</taxon>
        <taxon>Gammaproteobacteria</taxon>
        <taxon>Acidiferrobacterales</taxon>
        <taxon>Acidiferrobacteraceae</taxon>
        <taxon>Sulfurifustis</taxon>
    </lineage>
</organism>
<dbReference type="PANTHER" id="PTHR38690:SF1">
    <property type="entry name" value="PROTEASE"/>
    <property type="match status" value="1"/>
</dbReference>
<dbReference type="EMBL" id="AP014936">
    <property type="protein sequence ID" value="BAU47189.1"/>
    <property type="molecule type" value="Genomic_DNA"/>
</dbReference>
<reference evidence="3 4" key="1">
    <citation type="submission" date="2015-08" db="EMBL/GenBank/DDBJ databases">
        <title>Complete genome sequence of Sulfurifustis variabilis.</title>
        <authorList>
            <person name="Miura A."/>
            <person name="Kojima H."/>
            <person name="Fukui M."/>
        </authorList>
    </citation>
    <scope>NUCLEOTIDE SEQUENCE [LARGE SCALE GENOMIC DNA]</scope>
    <source>
        <strain evidence="4">skN76</strain>
    </source>
</reference>
<feature type="transmembrane region" description="Helical" evidence="1">
    <location>
        <begin position="12"/>
        <end position="34"/>
    </location>
</feature>
<dbReference type="InterPro" id="IPR025263">
    <property type="entry name" value="YhdP_central"/>
</dbReference>
<gene>
    <name evidence="3" type="ORF">SVA_0610</name>
</gene>
<protein>
    <recommendedName>
        <fullName evidence="2">YhdP central domain-containing protein</fullName>
    </recommendedName>
</protein>
<proteinExistence type="predicted"/>
<keyword evidence="1" id="KW-0812">Transmembrane</keyword>
<evidence type="ECO:0000256" key="1">
    <source>
        <dbReference type="SAM" id="Phobius"/>
    </source>
</evidence>
<dbReference type="KEGG" id="sva:SVA_0610"/>
<evidence type="ECO:0000313" key="4">
    <source>
        <dbReference type="Proteomes" id="UP000218899"/>
    </source>
</evidence>
<keyword evidence="1" id="KW-1133">Transmembrane helix</keyword>
<keyword evidence="4" id="KW-1185">Reference proteome</keyword>
<sequence>MKHPVGSTARRAARYAVYAAASILVLLAGLHVVARTLLPHLADRKDELEAYLSDKAQRAVRIDGLEAYWDGIYPGAHLRGIAVSAPEGGEAVRLAEVRLTIRLLPLLRGEFRIHRLVLVRPSLTLERLPSGDIRLVGLGVDAARPNGDDRLTPFLFQQGQVLVRDGDLTWIDAREAQAPVRLTQVALSLRNNGNRHRLEAAARFPDAMCRECRLTADIDGNPLAGRDWEGEIRIEASGLDASALPPVVRERLPAEFRGSFDVRLWTDWAEGLPRAVRGPAAVADLRLPLPGFGQPLAVHRAAGDINWKRRRGGWQLDLDGLVLGLAGEPWRAERLRLAHADGENVLQVKHLNLDDVTAFATAVKGEHGWLSRWADLSPEGTIDNLDARVYGPLEAPTTFEVTADLKRVGMTAYEKIPGVRGVTGRIEVQRYGGEMMLDAGDFVLDLPRVFRAPLAMRRATGKLVWERTSAHWAIEGTDLRVAGEDGEGEGALELLIPHDRARSPVLKLRADFRNGNGAHAARYYPVRHLPPRMLAWMESAFVGGRITAGSLVYDGPIRAFPFEDGEGRFELRGQVKDGVYRFLRGWEPVTHAQADVEIRGSHVKVTGQGRIGRLRASDINVEVLGRKGSPEREVRVEGQVHGPVGETVRILQSVEPARSWRAWLPDGLRASGDGALALRVRVPLKRPGYEMQGEYRVTNATVRLDGMAAAEGVGGGVRFNERGLVGGDLAGRLFGGPALFLAETRDGRLRVEANGEALATSLLSVRPALADRVSGLVPWTFALDAGADAQAVRFEAPLGQVRSQLPSPLGPNRLLDERLVVQTELSRPSVHVLDIKAGNAAAGKLVFTREDDRWRFARGRVELGAGQGELPRNPGLHLNAVIDHVDVDEWLPLLGGDADGEGPPPVSRVTARVRRLDMLDRSWGLATFDLVPKDGGWHGTVDGQAAAGRVRYRHGSRGAVQKPSPPRFDLDLLFLRLPEKKHPGRDTAVEPQRLPAIALRAGVYTHGERTLGAVEFEAAPFERGWRIERFSLRRPEMTVVGQGAWRAAGNRQTSEVSFEFRSSDMGATLAAFGAPDQMAQGEAQMSARLAWPGSPSNPRLNGLDGEVKLSADKGRFLQVKPGAARLFGLLDLKSIARYFTFDFAPAFGKGLAFDEIRGRVQIERGNAYTQGMTIKGPSLGLAINGRVGLAAEDYDLIVEANPKISDAVTLTSWGLFGPQAAAAALAIQKIFKKQIASGTRVTYVVKGPWDGPTVTRLGKPAGENGSTENGGG</sequence>
<keyword evidence="1" id="KW-0472">Membrane</keyword>
<dbReference type="Proteomes" id="UP000218899">
    <property type="component" value="Chromosome"/>
</dbReference>
<evidence type="ECO:0000259" key="2">
    <source>
        <dbReference type="Pfam" id="PF13116"/>
    </source>
</evidence>
<dbReference type="InterPro" id="IPR011836">
    <property type="entry name" value="YhdP"/>
</dbReference>
<dbReference type="RefSeq" id="WP_096458596.1">
    <property type="nucleotide sequence ID" value="NZ_AP014936.1"/>
</dbReference>
<dbReference type="PANTHER" id="PTHR38690">
    <property type="entry name" value="PROTEASE-RELATED"/>
    <property type="match status" value="1"/>
</dbReference>
<dbReference type="NCBIfam" id="TIGR02099">
    <property type="entry name" value="YhdP family protein"/>
    <property type="match status" value="1"/>
</dbReference>
<dbReference type="OrthoDB" id="9762238at2"/>